<protein>
    <submittedName>
        <fullName evidence="2">Uncharacterized protein</fullName>
    </submittedName>
</protein>
<keyword evidence="3" id="KW-1185">Reference proteome</keyword>
<name>A0A6A6PNT7_9PEZI</name>
<evidence type="ECO:0000313" key="3">
    <source>
        <dbReference type="Proteomes" id="UP000799767"/>
    </source>
</evidence>
<dbReference type="GeneID" id="54470809"/>
<sequence>MQRPHTCATHTEHRYCLQSQRLSIRATDDALKPRARSRAVQPRAGHRQLALPARRRCPGSPSHAKTPSPISGMCNAYAWPSSHVRCRRLHDATSAAPIFYGRENFSPTQPLRVHAWPRGDWGPTRGGQHCTPRIFNQMQLSCRGFDEKGCCNGQHPIACLLACCF</sequence>
<accession>A0A6A6PNT7</accession>
<reference evidence="2" key="1">
    <citation type="journal article" date="2020" name="Stud. Mycol.">
        <title>101 Dothideomycetes genomes: a test case for predicting lifestyles and emergence of pathogens.</title>
        <authorList>
            <person name="Haridas S."/>
            <person name="Albert R."/>
            <person name="Binder M."/>
            <person name="Bloem J."/>
            <person name="Labutti K."/>
            <person name="Salamov A."/>
            <person name="Andreopoulos B."/>
            <person name="Baker S."/>
            <person name="Barry K."/>
            <person name="Bills G."/>
            <person name="Bluhm B."/>
            <person name="Cannon C."/>
            <person name="Castanera R."/>
            <person name="Culley D."/>
            <person name="Daum C."/>
            <person name="Ezra D."/>
            <person name="Gonzalez J."/>
            <person name="Henrissat B."/>
            <person name="Kuo A."/>
            <person name="Liang C."/>
            <person name="Lipzen A."/>
            <person name="Lutzoni F."/>
            <person name="Magnuson J."/>
            <person name="Mondo S."/>
            <person name="Nolan M."/>
            <person name="Ohm R."/>
            <person name="Pangilinan J."/>
            <person name="Park H.-J."/>
            <person name="Ramirez L."/>
            <person name="Alfaro M."/>
            <person name="Sun H."/>
            <person name="Tritt A."/>
            <person name="Yoshinaga Y."/>
            <person name="Zwiers L.-H."/>
            <person name="Turgeon B."/>
            <person name="Goodwin S."/>
            <person name="Spatafora J."/>
            <person name="Crous P."/>
            <person name="Grigoriev I."/>
        </authorList>
    </citation>
    <scope>NUCLEOTIDE SEQUENCE</scope>
    <source>
        <strain evidence="2">CBS 113389</strain>
    </source>
</reference>
<dbReference type="EMBL" id="MU001637">
    <property type="protein sequence ID" value="KAF2481758.1"/>
    <property type="molecule type" value="Genomic_DNA"/>
</dbReference>
<dbReference type="AlphaFoldDB" id="A0A6A6PNT7"/>
<dbReference type="Proteomes" id="UP000799767">
    <property type="component" value="Unassembled WGS sequence"/>
</dbReference>
<feature type="region of interest" description="Disordered" evidence="1">
    <location>
        <begin position="34"/>
        <end position="68"/>
    </location>
</feature>
<evidence type="ECO:0000256" key="1">
    <source>
        <dbReference type="SAM" id="MobiDB-lite"/>
    </source>
</evidence>
<organism evidence="2 3">
    <name type="scientific">Neohortaea acidophila</name>
    <dbReference type="NCBI Taxonomy" id="245834"/>
    <lineage>
        <taxon>Eukaryota</taxon>
        <taxon>Fungi</taxon>
        <taxon>Dikarya</taxon>
        <taxon>Ascomycota</taxon>
        <taxon>Pezizomycotina</taxon>
        <taxon>Dothideomycetes</taxon>
        <taxon>Dothideomycetidae</taxon>
        <taxon>Mycosphaerellales</taxon>
        <taxon>Teratosphaeriaceae</taxon>
        <taxon>Neohortaea</taxon>
    </lineage>
</organism>
<proteinExistence type="predicted"/>
<dbReference type="RefSeq" id="XP_033588328.1">
    <property type="nucleotide sequence ID" value="XM_033729807.1"/>
</dbReference>
<gene>
    <name evidence="2" type="ORF">BDY17DRAFT_170800</name>
</gene>
<evidence type="ECO:0000313" key="2">
    <source>
        <dbReference type="EMBL" id="KAF2481758.1"/>
    </source>
</evidence>